<gene>
    <name evidence="2" type="ORF">RND81_02G121000</name>
</gene>
<dbReference type="InterPro" id="IPR026960">
    <property type="entry name" value="RVT-Znf"/>
</dbReference>
<dbReference type="Proteomes" id="UP001443914">
    <property type="component" value="Unassembled WGS sequence"/>
</dbReference>
<dbReference type="EMBL" id="JBDFQZ010000002">
    <property type="protein sequence ID" value="KAK9749366.1"/>
    <property type="molecule type" value="Genomic_DNA"/>
</dbReference>
<evidence type="ECO:0000313" key="3">
    <source>
        <dbReference type="Proteomes" id="UP001443914"/>
    </source>
</evidence>
<comment type="caution">
    <text evidence="2">The sequence shown here is derived from an EMBL/GenBank/DDBJ whole genome shotgun (WGS) entry which is preliminary data.</text>
</comment>
<reference evidence="2" key="1">
    <citation type="submission" date="2024-03" db="EMBL/GenBank/DDBJ databases">
        <title>WGS assembly of Saponaria officinalis var. Norfolk2.</title>
        <authorList>
            <person name="Jenkins J."/>
            <person name="Shu S."/>
            <person name="Grimwood J."/>
            <person name="Barry K."/>
            <person name="Goodstein D."/>
            <person name="Schmutz J."/>
            <person name="Leebens-Mack J."/>
            <person name="Osbourn A."/>
        </authorList>
    </citation>
    <scope>NUCLEOTIDE SEQUENCE [LARGE SCALE GENOMIC DNA]</scope>
    <source>
        <strain evidence="2">JIC</strain>
    </source>
</reference>
<sequence length="259" mass="30354">MTAFNNALLSKQCWRILTTDDSLVSRVLKGKYFPRSNFWEAATKGRCNYTWRSLMSAKVLLDRGARKIIGNGVDTRLCAYYVQVEEMASQGETSAGHNKLWGRLWKTHAPPKIRNFMWRLCKKAVPVMVILAKRGVVGDPRCPRCGEETETIEHTVLRCHEAAKLWKISPLRIDVSNEQIHDFRWWIEDRWSITNDDTWWALFMCISWEIWKAWNKWVFEHVQTDHIVSVSRAMRLSEEYKEANTINCFLSTSIISPKR</sequence>
<name>A0AAW1MSY0_SAPOF</name>
<feature type="domain" description="Reverse transcriptase zinc-binding" evidence="1">
    <location>
        <begin position="96"/>
        <end position="166"/>
    </location>
</feature>
<organism evidence="2 3">
    <name type="scientific">Saponaria officinalis</name>
    <name type="common">Common soapwort</name>
    <name type="synonym">Lychnis saponaria</name>
    <dbReference type="NCBI Taxonomy" id="3572"/>
    <lineage>
        <taxon>Eukaryota</taxon>
        <taxon>Viridiplantae</taxon>
        <taxon>Streptophyta</taxon>
        <taxon>Embryophyta</taxon>
        <taxon>Tracheophyta</taxon>
        <taxon>Spermatophyta</taxon>
        <taxon>Magnoliopsida</taxon>
        <taxon>eudicotyledons</taxon>
        <taxon>Gunneridae</taxon>
        <taxon>Pentapetalae</taxon>
        <taxon>Caryophyllales</taxon>
        <taxon>Caryophyllaceae</taxon>
        <taxon>Caryophylleae</taxon>
        <taxon>Saponaria</taxon>
    </lineage>
</organism>
<proteinExistence type="predicted"/>
<protein>
    <recommendedName>
        <fullName evidence="1">Reverse transcriptase zinc-binding domain-containing protein</fullName>
    </recommendedName>
</protein>
<evidence type="ECO:0000313" key="2">
    <source>
        <dbReference type="EMBL" id="KAK9749366.1"/>
    </source>
</evidence>
<evidence type="ECO:0000259" key="1">
    <source>
        <dbReference type="Pfam" id="PF13966"/>
    </source>
</evidence>
<accession>A0AAW1MSY0</accession>
<dbReference type="Pfam" id="PF13966">
    <property type="entry name" value="zf-RVT"/>
    <property type="match status" value="1"/>
</dbReference>
<dbReference type="AlphaFoldDB" id="A0AAW1MSY0"/>
<keyword evidence="3" id="KW-1185">Reference proteome</keyword>